<evidence type="ECO:0000256" key="7">
    <source>
        <dbReference type="SAM" id="SignalP"/>
    </source>
</evidence>
<keyword evidence="4" id="KW-0564">Palmitate</keyword>
<dbReference type="SUPFAM" id="SSF53850">
    <property type="entry name" value="Periplasmic binding protein-like II"/>
    <property type="match status" value="1"/>
</dbReference>
<evidence type="ECO:0000313" key="9">
    <source>
        <dbReference type="Proteomes" id="UP001597262"/>
    </source>
</evidence>
<keyword evidence="9" id="KW-1185">Reference proteome</keyword>
<reference evidence="9" key="1">
    <citation type="journal article" date="2019" name="Int. J. Syst. Evol. Microbiol.">
        <title>The Global Catalogue of Microorganisms (GCM) 10K type strain sequencing project: providing services to taxonomists for standard genome sequencing and annotation.</title>
        <authorList>
            <consortium name="The Broad Institute Genomics Platform"/>
            <consortium name="The Broad Institute Genome Sequencing Center for Infectious Disease"/>
            <person name="Wu L."/>
            <person name="Ma J."/>
        </authorList>
    </citation>
    <scope>NUCLEOTIDE SEQUENCE [LARGE SCALE GENOMIC DNA]</scope>
    <source>
        <strain evidence="9">CCUG 59189</strain>
    </source>
</reference>
<comment type="caution">
    <text evidence="8">The sequence shown here is derived from an EMBL/GenBank/DDBJ whole genome shotgun (WGS) entry which is preliminary data.</text>
</comment>
<dbReference type="Proteomes" id="UP001597262">
    <property type="component" value="Unassembled WGS sequence"/>
</dbReference>
<proteinExistence type="predicted"/>
<dbReference type="InterPro" id="IPR050490">
    <property type="entry name" value="Bact_solute-bd_prot1"/>
</dbReference>
<dbReference type="RefSeq" id="WP_379318722.1">
    <property type="nucleotide sequence ID" value="NZ_JBHTLM010000005.1"/>
</dbReference>
<name>A0ABW3RV90_9BACL</name>
<organism evidence="8 9">
    <name type="scientific">Paenibacillus puldeungensis</name>
    <dbReference type="NCBI Taxonomy" id="696536"/>
    <lineage>
        <taxon>Bacteria</taxon>
        <taxon>Bacillati</taxon>
        <taxon>Bacillota</taxon>
        <taxon>Bacilli</taxon>
        <taxon>Bacillales</taxon>
        <taxon>Paenibacillaceae</taxon>
        <taxon>Paenibacillus</taxon>
    </lineage>
</organism>
<dbReference type="Pfam" id="PF01547">
    <property type="entry name" value="SBP_bac_1"/>
    <property type="match status" value="1"/>
</dbReference>
<feature type="chain" id="PRO_5045968641" evidence="7">
    <location>
        <begin position="22"/>
        <end position="476"/>
    </location>
</feature>
<evidence type="ECO:0000313" key="8">
    <source>
        <dbReference type="EMBL" id="MFD1176383.1"/>
    </source>
</evidence>
<keyword evidence="2 7" id="KW-0732">Signal</keyword>
<evidence type="ECO:0000256" key="6">
    <source>
        <dbReference type="SAM" id="MobiDB-lite"/>
    </source>
</evidence>
<evidence type="ECO:0000256" key="2">
    <source>
        <dbReference type="ARBA" id="ARBA00022729"/>
    </source>
</evidence>
<dbReference type="PANTHER" id="PTHR43649">
    <property type="entry name" value="ARABINOSE-BINDING PROTEIN-RELATED"/>
    <property type="match status" value="1"/>
</dbReference>
<dbReference type="EMBL" id="JBHTLM010000005">
    <property type="protein sequence ID" value="MFD1176383.1"/>
    <property type="molecule type" value="Genomic_DNA"/>
</dbReference>
<keyword evidence="1" id="KW-1003">Cell membrane</keyword>
<keyword evidence="5" id="KW-0449">Lipoprotein</keyword>
<dbReference type="Gene3D" id="3.40.190.10">
    <property type="entry name" value="Periplasmic binding protein-like II"/>
    <property type="match status" value="1"/>
</dbReference>
<evidence type="ECO:0000256" key="5">
    <source>
        <dbReference type="ARBA" id="ARBA00023288"/>
    </source>
</evidence>
<feature type="region of interest" description="Disordered" evidence="6">
    <location>
        <begin position="21"/>
        <end position="56"/>
    </location>
</feature>
<feature type="signal peptide" evidence="7">
    <location>
        <begin position="1"/>
        <end position="21"/>
    </location>
</feature>
<dbReference type="PROSITE" id="PS51257">
    <property type="entry name" value="PROKAR_LIPOPROTEIN"/>
    <property type="match status" value="1"/>
</dbReference>
<evidence type="ECO:0000256" key="3">
    <source>
        <dbReference type="ARBA" id="ARBA00023136"/>
    </source>
</evidence>
<feature type="compositionally biased region" description="Polar residues" evidence="6">
    <location>
        <begin position="27"/>
        <end position="38"/>
    </location>
</feature>
<gene>
    <name evidence="8" type="ORF">ACFQ3W_08730</name>
</gene>
<sequence length="476" mass="53235">MKKLMLILMCVVIVMSGTACSKEESKPGSSLNLSQSNGAGEAHTKKPGNTPKPVKTKEGKTLVTFSLVVADPYTVEAVQKFEAANPDIDIELKPLVESQSISDIEMTKYYNQMRTELLSGKGADLYQAEGDLIGPMANKKLLANLSELMAADSTFDKSQFFDNILEGSKMNGNLYGIPMSFSFSSLLLGDEDAIQAAGIDIDDRTWTWEQFWDYAGKLVKNNKGSSRYALRGFPPEQMLTNSVHGSYQNWVDESSHKANFESDAFKSLMEQIKNMYTNKILTSKKTKRGDAFFLPSPVSRPKDYFNRNAWFKKGKLYLAPHAAGEKVVIPFNAYSMMVINEKSPAKEAAWKFIHFLMSEAMQSSPNNYGFPINKAAYKKQVDELRKSVKNGWLTIEQDVFMMDDDGEIKQPESVKVTDQDFDNLDKLVAGANDLAVSNSKVEDIVYEEAKAYFSGQKSADEVAKLIQNRVMTYLNE</sequence>
<dbReference type="PANTHER" id="PTHR43649:SF33">
    <property type="entry name" value="POLYGALACTURONAN_RHAMNOGALACTURONAN-BINDING PROTEIN YTCQ"/>
    <property type="match status" value="1"/>
</dbReference>
<dbReference type="InterPro" id="IPR006059">
    <property type="entry name" value="SBP"/>
</dbReference>
<evidence type="ECO:0000256" key="1">
    <source>
        <dbReference type="ARBA" id="ARBA00022475"/>
    </source>
</evidence>
<keyword evidence="3" id="KW-0472">Membrane</keyword>
<evidence type="ECO:0000256" key="4">
    <source>
        <dbReference type="ARBA" id="ARBA00023139"/>
    </source>
</evidence>
<accession>A0ABW3RV90</accession>
<protein>
    <submittedName>
        <fullName evidence="8">ABC transporter substrate-binding protein</fullName>
    </submittedName>
</protein>